<comment type="caution">
    <text evidence="3">The sequence shown here is derived from an EMBL/GenBank/DDBJ whole genome shotgun (WGS) entry which is preliminary data.</text>
</comment>
<feature type="domain" description="Flavodoxin-like fold" evidence="2">
    <location>
        <begin position="6"/>
        <end position="169"/>
    </location>
</feature>
<keyword evidence="1" id="KW-0560">Oxidoreductase</keyword>
<dbReference type="InterPro" id="IPR029039">
    <property type="entry name" value="Flavoprotein-like_sf"/>
</dbReference>
<sequence length="180" mass="21421">MKKEGKILIILVHPDLEKSVINKRWIEELQKYPNQYYIHDLYAAYPDEKLNIEKEQLLIEAYDTIVFQFPFYWFSAPPLLKKWLDEVLLYGWAYGSKSGYKFAEKKVSLAISVGIDEEEYSKAGIYNYTLKELTTPFELTFKYIKADYKPLFAYYGIERNVSSEWIEKSIPAYIKFLEKM</sequence>
<dbReference type="EMBL" id="MAHX01000021">
    <property type="protein sequence ID" value="OPC61262.1"/>
    <property type="molecule type" value="Genomic_DNA"/>
</dbReference>
<dbReference type="Gene3D" id="3.40.50.360">
    <property type="match status" value="1"/>
</dbReference>
<dbReference type="AlphaFoldDB" id="A0A1T3M9G0"/>
<dbReference type="GO" id="GO:0010181">
    <property type="term" value="F:FMN binding"/>
    <property type="evidence" value="ECO:0007669"/>
    <property type="project" value="TreeGrafter"/>
</dbReference>
<evidence type="ECO:0000256" key="1">
    <source>
        <dbReference type="ARBA" id="ARBA00023002"/>
    </source>
</evidence>
<accession>A0A1T3M9G0</accession>
<dbReference type="Proteomes" id="UP000190813">
    <property type="component" value="Unassembled WGS sequence"/>
</dbReference>
<dbReference type="InterPro" id="IPR003680">
    <property type="entry name" value="Flavodoxin_fold"/>
</dbReference>
<dbReference type="Pfam" id="PF02525">
    <property type="entry name" value="Flavodoxin_2"/>
    <property type="match status" value="1"/>
</dbReference>
<dbReference type="PANTHER" id="PTHR47307:SF1">
    <property type="entry name" value="GLUTATHIONE-REGULATED POTASSIUM-EFFLUX SYSTEM ANCILLARY PROTEIN KEFG"/>
    <property type="match status" value="1"/>
</dbReference>
<dbReference type="RefSeq" id="WP_078773309.1">
    <property type="nucleotide sequence ID" value="NZ_CBCSBR010000013.1"/>
</dbReference>
<dbReference type="GO" id="GO:0003955">
    <property type="term" value="F:NAD(P)H dehydrogenase (quinone) activity"/>
    <property type="evidence" value="ECO:0007669"/>
    <property type="project" value="TreeGrafter"/>
</dbReference>
<organism evidence="3 4">
    <name type="scientific">Elizabethkingia occulta</name>
    <dbReference type="NCBI Taxonomy" id="1867263"/>
    <lineage>
        <taxon>Bacteria</taxon>
        <taxon>Pseudomonadati</taxon>
        <taxon>Bacteroidota</taxon>
        <taxon>Flavobacteriia</taxon>
        <taxon>Flavobacteriales</taxon>
        <taxon>Weeksellaceae</taxon>
        <taxon>Elizabethkingia</taxon>
    </lineage>
</organism>
<dbReference type="GO" id="GO:0009055">
    <property type="term" value="F:electron transfer activity"/>
    <property type="evidence" value="ECO:0007669"/>
    <property type="project" value="TreeGrafter"/>
</dbReference>
<gene>
    <name evidence="3" type="ORF">BAZ10_12465</name>
</gene>
<protein>
    <submittedName>
        <fullName evidence="3">NAD(P)H oxidoreductase</fullName>
    </submittedName>
</protein>
<reference evidence="3 4" key="1">
    <citation type="submission" date="2016-06" db="EMBL/GenBank/DDBJ databases">
        <title>Revisiting the taxonomy of the Elizabethkingia Genus based on Whole-Genome Sequencing, Optical Mapping, and MALDI-TOF.</title>
        <authorList>
            <person name="Nicholson A.C."/>
        </authorList>
    </citation>
    <scope>NUCLEOTIDE SEQUENCE [LARGE SCALE GENOMIC DNA]</scope>
    <source>
        <strain evidence="3 4">G4070</strain>
    </source>
</reference>
<keyword evidence="4" id="KW-1185">Reference proteome</keyword>
<dbReference type="PANTHER" id="PTHR47307">
    <property type="entry name" value="GLUTATHIONE-REGULATED POTASSIUM-EFFLUX SYSTEM ANCILLARY PROTEIN KEFG"/>
    <property type="match status" value="1"/>
</dbReference>
<evidence type="ECO:0000259" key="2">
    <source>
        <dbReference type="Pfam" id="PF02525"/>
    </source>
</evidence>
<name>A0A1T3M9G0_9FLAO</name>
<dbReference type="InterPro" id="IPR046980">
    <property type="entry name" value="KefG/KefF"/>
</dbReference>
<evidence type="ECO:0000313" key="3">
    <source>
        <dbReference type="EMBL" id="OPC61262.1"/>
    </source>
</evidence>
<dbReference type="SUPFAM" id="SSF52218">
    <property type="entry name" value="Flavoproteins"/>
    <property type="match status" value="1"/>
</dbReference>
<evidence type="ECO:0000313" key="4">
    <source>
        <dbReference type="Proteomes" id="UP000190813"/>
    </source>
</evidence>
<proteinExistence type="predicted"/>